<evidence type="ECO:0000313" key="2">
    <source>
        <dbReference type="Proteomes" id="UP001152604"/>
    </source>
</evidence>
<organism evidence="1 2">
    <name type="scientific">Mesorhizobium ventifaucium</name>
    <dbReference type="NCBI Taxonomy" id="666020"/>
    <lineage>
        <taxon>Bacteria</taxon>
        <taxon>Pseudomonadati</taxon>
        <taxon>Pseudomonadota</taxon>
        <taxon>Alphaproteobacteria</taxon>
        <taxon>Hyphomicrobiales</taxon>
        <taxon>Phyllobacteriaceae</taxon>
        <taxon>Mesorhizobium</taxon>
    </lineage>
</organism>
<protein>
    <submittedName>
        <fullName evidence="1">Uncharacterized protein</fullName>
    </submittedName>
</protein>
<sequence>MRPALWSYRSDWHSHFYLAGSVDANSSAERPKWWNVAIRPVDRNEQVAPGTAIPDMSVE</sequence>
<proteinExistence type="predicted"/>
<gene>
    <name evidence="1" type="ORF">MES4922_40204</name>
</gene>
<keyword evidence="2" id="KW-1185">Reference proteome</keyword>
<accession>A0ABN8K537</accession>
<reference evidence="1" key="1">
    <citation type="submission" date="2022-03" db="EMBL/GenBank/DDBJ databases">
        <authorList>
            <person name="Brunel B."/>
        </authorList>
    </citation>
    <scope>NUCLEOTIDE SEQUENCE</scope>
    <source>
        <strain evidence="1">STM4922sample</strain>
    </source>
</reference>
<name>A0ABN8K537_9HYPH</name>
<dbReference type="Proteomes" id="UP001152604">
    <property type="component" value="Unassembled WGS sequence"/>
</dbReference>
<evidence type="ECO:0000313" key="1">
    <source>
        <dbReference type="EMBL" id="CAH2405363.1"/>
    </source>
</evidence>
<dbReference type="EMBL" id="CAKXZS010000034">
    <property type="protein sequence ID" value="CAH2405363.1"/>
    <property type="molecule type" value="Genomic_DNA"/>
</dbReference>
<comment type="caution">
    <text evidence="1">The sequence shown here is derived from an EMBL/GenBank/DDBJ whole genome shotgun (WGS) entry which is preliminary data.</text>
</comment>